<dbReference type="OrthoDB" id="259831at2"/>
<name>A0A5C7EHQ3_9PROT</name>
<protein>
    <submittedName>
        <fullName evidence="1">Type I-F CRISPR-associated endoribonuclease Cas6/Csy4</fullName>
    </submittedName>
</protein>
<reference evidence="1 2" key="1">
    <citation type="submission" date="2019-08" db="EMBL/GenBank/DDBJ databases">
        <title>Pelomicrobium methylotrophicum gen. nov., sp. nov. a moderately thermophilic, facultatively anaerobic, lithoautotrophic and methylotrophic bacterium isolated from a terrestrial mud volcano.</title>
        <authorList>
            <person name="Slobodkina G.B."/>
            <person name="Merkel A.Y."/>
            <person name="Slobodkin A.I."/>
        </authorList>
    </citation>
    <scope>NUCLEOTIDE SEQUENCE [LARGE SCALE GENOMIC DNA]</scope>
    <source>
        <strain evidence="1 2">SM250</strain>
    </source>
</reference>
<dbReference type="InterPro" id="IPR042564">
    <property type="entry name" value="CRISPR-Cas6/Csy4_sf"/>
</dbReference>
<evidence type="ECO:0000313" key="1">
    <source>
        <dbReference type="EMBL" id="TXF10353.1"/>
    </source>
</evidence>
<dbReference type="NCBIfam" id="TIGR02563">
    <property type="entry name" value="cas_Csy4"/>
    <property type="match status" value="1"/>
</dbReference>
<dbReference type="RefSeq" id="WP_147801120.1">
    <property type="nucleotide sequence ID" value="NZ_VPFL01000034.1"/>
</dbReference>
<dbReference type="InParanoid" id="A0A5C7EHQ3"/>
<keyword evidence="2" id="KW-1185">Reference proteome</keyword>
<dbReference type="Pfam" id="PF09618">
    <property type="entry name" value="Cas_Csy4"/>
    <property type="match status" value="1"/>
</dbReference>
<dbReference type="EMBL" id="VPFL01000034">
    <property type="protein sequence ID" value="TXF10353.1"/>
    <property type="molecule type" value="Genomic_DNA"/>
</dbReference>
<comment type="caution">
    <text evidence="1">The sequence shown here is derived from an EMBL/GenBank/DDBJ whole genome shotgun (WGS) entry which is preliminary data.</text>
</comment>
<accession>A0A5C7EHQ3</accession>
<proteinExistence type="predicted"/>
<dbReference type="GO" id="GO:0043571">
    <property type="term" value="P:maintenance of CRISPR repeat elements"/>
    <property type="evidence" value="ECO:0007669"/>
    <property type="project" value="InterPro"/>
</dbReference>
<dbReference type="GO" id="GO:0004519">
    <property type="term" value="F:endonuclease activity"/>
    <property type="evidence" value="ECO:0007669"/>
    <property type="project" value="InterPro"/>
</dbReference>
<gene>
    <name evidence="1" type="primary">cas6f</name>
    <name evidence="1" type="ORF">FR698_15635</name>
</gene>
<organism evidence="1 2">
    <name type="scientific">Pelomicrobium methylotrophicum</name>
    <dbReference type="NCBI Taxonomy" id="2602750"/>
    <lineage>
        <taxon>Bacteria</taxon>
        <taxon>Pseudomonadati</taxon>
        <taxon>Pseudomonadota</taxon>
        <taxon>Hydrogenophilia</taxon>
        <taxon>Hydrogenophilia incertae sedis</taxon>
        <taxon>Pelomicrobium</taxon>
    </lineage>
</organism>
<dbReference type="Gene3D" id="3.30.70.2540">
    <property type="entry name" value="CRISPR-associated endoribonuclease Cas6/Csy4"/>
    <property type="match status" value="1"/>
</dbReference>
<sequence>MEPSVYLDILVRKGSDVTPHDIISFLTQKLHDARRFGKLALAFPTMGVKPGLGDMIRVFAEEREVLDRVCDFFAEDGRVDDYAIVRHPKHVPENVDGYEAYLQRKFARPLSRSRLERLGERGRMLHRFNLDIREKQRKRAGGLEKYPFVTLYSASSRQQFRLFVQRIEATKEQQGEPGGYGLSRANNIIGLPVFS</sequence>
<dbReference type="Proteomes" id="UP000321201">
    <property type="component" value="Unassembled WGS sequence"/>
</dbReference>
<dbReference type="AlphaFoldDB" id="A0A5C7EHQ3"/>
<evidence type="ECO:0000313" key="2">
    <source>
        <dbReference type="Proteomes" id="UP000321201"/>
    </source>
</evidence>
<dbReference type="InterPro" id="IPR013396">
    <property type="entry name" value="CRISPR-assoc_prot_Csy4"/>
</dbReference>